<proteinExistence type="predicted"/>
<dbReference type="EMBL" id="DXGD01000205">
    <property type="protein sequence ID" value="HIW99612.1"/>
    <property type="molecule type" value="Genomic_DNA"/>
</dbReference>
<dbReference type="Gene3D" id="3.40.50.720">
    <property type="entry name" value="NAD(P)-binding Rossmann-like Domain"/>
    <property type="match status" value="1"/>
</dbReference>
<dbReference type="SUPFAM" id="SSF51735">
    <property type="entry name" value="NAD(P)-binding Rossmann-fold domains"/>
    <property type="match status" value="1"/>
</dbReference>
<dbReference type="AlphaFoldDB" id="A0A9D1S212"/>
<accession>A0A9D1S212</accession>
<evidence type="ECO:0000313" key="1">
    <source>
        <dbReference type="EMBL" id="HIW99612.1"/>
    </source>
</evidence>
<evidence type="ECO:0000313" key="2">
    <source>
        <dbReference type="Proteomes" id="UP000824151"/>
    </source>
</evidence>
<dbReference type="Proteomes" id="UP000824151">
    <property type="component" value="Unassembled WGS sequence"/>
</dbReference>
<sequence>MTRRVLMVGATGMLRPAVHALTHRGHSVTAVSRQPGRATPPSTIPGEFTAVSADWRDPESLTDAVADAAHGHLFPTAVVWVHSPYRVAVMRGLARLLTADAVVVQVWGSASHDPRDVLDSQGVDLPGRTMCHVMLGYVRLAGISRWLSSAEISDGVVHALDAAEPVHVVGRIDPWQQRP</sequence>
<protein>
    <submittedName>
        <fullName evidence="1">Uncharacterized protein</fullName>
    </submittedName>
</protein>
<reference evidence="1" key="2">
    <citation type="submission" date="2021-04" db="EMBL/GenBank/DDBJ databases">
        <authorList>
            <person name="Gilroy R."/>
        </authorList>
    </citation>
    <scope>NUCLEOTIDE SEQUENCE</scope>
    <source>
        <strain evidence="1">ChiHejej3B27-3195</strain>
    </source>
</reference>
<name>A0A9D1S212_9MICC</name>
<reference evidence="1" key="1">
    <citation type="journal article" date="2021" name="PeerJ">
        <title>Extensive microbial diversity within the chicken gut microbiome revealed by metagenomics and culture.</title>
        <authorList>
            <person name="Gilroy R."/>
            <person name="Ravi A."/>
            <person name="Getino M."/>
            <person name="Pursley I."/>
            <person name="Horton D.L."/>
            <person name="Alikhan N.F."/>
            <person name="Baker D."/>
            <person name="Gharbi K."/>
            <person name="Hall N."/>
            <person name="Watson M."/>
            <person name="Adriaenssens E.M."/>
            <person name="Foster-Nyarko E."/>
            <person name="Jarju S."/>
            <person name="Secka A."/>
            <person name="Antonio M."/>
            <person name="Oren A."/>
            <person name="Chaudhuri R.R."/>
            <person name="La Ragione R."/>
            <person name="Hildebrand F."/>
            <person name="Pallen M.J."/>
        </authorList>
    </citation>
    <scope>NUCLEOTIDE SEQUENCE</scope>
    <source>
        <strain evidence="1">ChiHejej3B27-3195</strain>
    </source>
</reference>
<gene>
    <name evidence="1" type="ORF">H9871_05665</name>
</gene>
<comment type="caution">
    <text evidence="1">The sequence shown here is derived from an EMBL/GenBank/DDBJ whole genome shotgun (WGS) entry which is preliminary data.</text>
</comment>
<dbReference type="InterPro" id="IPR036291">
    <property type="entry name" value="NAD(P)-bd_dom_sf"/>
</dbReference>
<organism evidence="1 2">
    <name type="scientific">Candidatus Nesterenkonia stercoripullorum</name>
    <dbReference type="NCBI Taxonomy" id="2838701"/>
    <lineage>
        <taxon>Bacteria</taxon>
        <taxon>Bacillati</taxon>
        <taxon>Actinomycetota</taxon>
        <taxon>Actinomycetes</taxon>
        <taxon>Micrococcales</taxon>
        <taxon>Micrococcaceae</taxon>
        <taxon>Nesterenkonia</taxon>
    </lineage>
</organism>